<accession>A0A6S7FBG1</accession>
<sequence length="82" mass="9062">MYSWRSRERAWVTVAVPTREMMRSPPAPILWMAGPATVSAPPAAIWLLSLATAPVSIMAPPDSILPGSEDWVRVSLTVSWTW</sequence>
<keyword evidence="2" id="KW-1185">Reference proteome</keyword>
<evidence type="ECO:0000313" key="2">
    <source>
        <dbReference type="Proteomes" id="UP000494183"/>
    </source>
</evidence>
<gene>
    <name evidence="1" type="ORF">LMG6000_06829</name>
</gene>
<organism evidence="1 2">
    <name type="scientific">Achromobacter insolitus</name>
    <dbReference type="NCBI Taxonomy" id="217204"/>
    <lineage>
        <taxon>Bacteria</taxon>
        <taxon>Pseudomonadati</taxon>
        <taxon>Pseudomonadota</taxon>
        <taxon>Betaproteobacteria</taxon>
        <taxon>Burkholderiales</taxon>
        <taxon>Alcaligenaceae</taxon>
        <taxon>Achromobacter</taxon>
    </lineage>
</organism>
<dbReference type="AlphaFoldDB" id="A0A6S7FBG1"/>
<dbReference type="EMBL" id="CADILH010000054">
    <property type="protein sequence ID" value="CAB3941996.1"/>
    <property type="molecule type" value="Genomic_DNA"/>
</dbReference>
<evidence type="ECO:0000313" key="1">
    <source>
        <dbReference type="EMBL" id="CAB3941996.1"/>
    </source>
</evidence>
<protein>
    <submittedName>
        <fullName evidence="1">Uncharacterized protein</fullName>
    </submittedName>
</protein>
<dbReference type="Proteomes" id="UP000494183">
    <property type="component" value="Unassembled WGS sequence"/>
</dbReference>
<proteinExistence type="predicted"/>
<reference evidence="1 2" key="1">
    <citation type="submission" date="2020-04" db="EMBL/GenBank/DDBJ databases">
        <authorList>
            <person name="De Canck E."/>
        </authorList>
    </citation>
    <scope>NUCLEOTIDE SEQUENCE [LARGE SCALE GENOMIC DNA]</scope>
    <source>
        <strain evidence="1 2">LMG 6000</strain>
    </source>
</reference>
<name>A0A6S7FBG1_9BURK</name>